<accession>A0ABY8VBY5</accession>
<dbReference type="RefSeq" id="WP_284824088.1">
    <property type="nucleotide sequence ID" value="NZ_CP126969.1"/>
</dbReference>
<dbReference type="EC" id="3.1.1.24" evidence="3"/>
<sequence length="255" mass="26933">MTNLNLVQKGEETNDKVVVFVGSIASTTEMWAPQLDALAADYRVIAVDHRGHGGSPLADVAEGEASIAMFSEDILSALSDAGVEDFAVVGLSLGGAVAQYLAAHSPRVTKAVFACTAAYFGGPEKWEPRAELTRAEGMAPMVDAVVSLWLTEDFRDSHPEVEQAAKDMVLSVSGDGYAQCSDALAKWDFRDELSAITCPVLTIAGELDESTPPATVAAIAEGISGPKQSVVVPGAHVPTLEAPEEFTRALRDFLR</sequence>
<dbReference type="InterPro" id="IPR026968">
    <property type="entry name" value="PcaD/CatD"/>
</dbReference>
<dbReference type="InterPro" id="IPR000073">
    <property type="entry name" value="AB_hydrolase_1"/>
</dbReference>
<evidence type="ECO:0000313" key="3">
    <source>
        <dbReference type="EMBL" id="WIM67185.1"/>
    </source>
</evidence>
<evidence type="ECO:0000256" key="1">
    <source>
        <dbReference type="ARBA" id="ARBA00022801"/>
    </source>
</evidence>
<dbReference type="InterPro" id="IPR029058">
    <property type="entry name" value="AB_hydrolase_fold"/>
</dbReference>
<dbReference type="PANTHER" id="PTHR43798:SF31">
    <property type="entry name" value="AB HYDROLASE SUPERFAMILY PROTEIN YCLE"/>
    <property type="match status" value="1"/>
</dbReference>
<dbReference type="NCBIfam" id="TIGR02427">
    <property type="entry name" value="protocat_pcaD"/>
    <property type="match status" value="1"/>
</dbReference>
<protein>
    <submittedName>
        <fullName evidence="3">3-oxoadipate enol-lactonase</fullName>
        <ecNumber evidence="3">3.1.1.24</ecNumber>
    </submittedName>
</protein>
<gene>
    <name evidence="3" type="primary">pcaD</name>
    <name evidence="3" type="ORF">QP027_08630</name>
</gene>
<keyword evidence="1 3" id="KW-0378">Hydrolase</keyword>
<dbReference type="SUPFAM" id="SSF53474">
    <property type="entry name" value="alpha/beta-Hydrolases"/>
    <property type="match status" value="1"/>
</dbReference>
<evidence type="ECO:0000313" key="4">
    <source>
        <dbReference type="Proteomes" id="UP001225598"/>
    </source>
</evidence>
<feature type="domain" description="AB hydrolase-1" evidence="2">
    <location>
        <begin position="17"/>
        <end position="242"/>
    </location>
</feature>
<keyword evidence="4" id="KW-1185">Reference proteome</keyword>
<evidence type="ECO:0000259" key="2">
    <source>
        <dbReference type="Pfam" id="PF00561"/>
    </source>
</evidence>
<name>A0ABY8VBY5_9CORY</name>
<dbReference type="EMBL" id="CP126969">
    <property type="protein sequence ID" value="WIM67185.1"/>
    <property type="molecule type" value="Genomic_DNA"/>
</dbReference>
<organism evidence="3 4">
    <name type="scientific">Corynebacterium breve</name>
    <dbReference type="NCBI Taxonomy" id="3049799"/>
    <lineage>
        <taxon>Bacteria</taxon>
        <taxon>Bacillati</taxon>
        <taxon>Actinomycetota</taxon>
        <taxon>Actinomycetes</taxon>
        <taxon>Mycobacteriales</taxon>
        <taxon>Corynebacteriaceae</taxon>
        <taxon>Corynebacterium</taxon>
    </lineage>
</organism>
<dbReference type="PANTHER" id="PTHR43798">
    <property type="entry name" value="MONOACYLGLYCEROL LIPASE"/>
    <property type="match status" value="1"/>
</dbReference>
<dbReference type="PRINTS" id="PR00111">
    <property type="entry name" value="ABHYDROLASE"/>
</dbReference>
<dbReference type="Pfam" id="PF00561">
    <property type="entry name" value="Abhydrolase_1"/>
    <property type="match status" value="1"/>
</dbReference>
<dbReference type="Gene3D" id="3.40.50.1820">
    <property type="entry name" value="alpha/beta hydrolase"/>
    <property type="match status" value="1"/>
</dbReference>
<reference evidence="3 4" key="1">
    <citation type="submission" date="2023-05" db="EMBL/GenBank/DDBJ databases">
        <title>Corynebacterium suedekumii sp. nov. and Corynebacterium breve sp. nov. isolated from raw cow's milk.</title>
        <authorList>
            <person name="Baer M.K."/>
            <person name="Mehl L."/>
            <person name="Hellmuth R."/>
            <person name="Marke G."/>
            <person name="Lipski A."/>
        </authorList>
    </citation>
    <scope>NUCLEOTIDE SEQUENCE [LARGE SCALE GENOMIC DNA]</scope>
    <source>
        <strain evidence="3 4">R4</strain>
    </source>
</reference>
<dbReference type="GO" id="GO:0047570">
    <property type="term" value="F:3-oxoadipate enol-lactonase activity"/>
    <property type="evidence" value="ECO:0007669"/>
    <property type="project" value="UniProtKB-EC"/>
</dbReference>
<proteinExistence type="predicted"/>
<dbReference type="Proteomes" id="UP001225598">
    <property type="component" value="Chromosome"/>
</dbReference>
<dbReference type="InterPro" id="IPR050266">
    <property type="entry name" value="AB_hydrolase_sf"/>
</dbReference>